<evidence type="ECO:0000256" key="6">
    <source>
        <dbReference type="ARBA" id="ARBA00023136"/>
    </source>
</evidence>
<accession>A0A9Q4PYD5</accession>
<reference evidence="10" key="1">
    <citation type="submission" date="2022-01" db="EMBL/GenBank/DDBJ databases">
        <title>Draft genome of Methanogenium marinum DSM 15558.</title>
        <authorList>
            <person name="Chen S.-C."/>
            <person name="You Y.-T."/>
        </authorList>
    </citation>
    <scope>NUCLEOTIDE SEQUENCE</scope>
    <source>
        <strain evidence="10">DSM 15558</strain>
    </source>
</reference>
<dbReference type="InterPro" id="IPR058533">
    <property type="entry name" value="Cation_efflux_TM"/>
</dbReference>
<dbReference type="GO" id="GO:0015086">
    <property type="term" value="F:cadmium ion transmembrane transporter activity"/>
    <property type="evidence" value="ECO:0007669"/>
    <property type="project" value="TreeGrafter"/>
</dbReference>
<evidence type="ECO:0000256" key="7">
    <source>
        <dbReference type="SAM" id="Phobius"/>
    </source>
</evidence>
<dbReference type="RefSeq" id="WP_274925115.1">
    <property type="nucleotide sequence ID" value="NZ_JAKELO010000002.1"/>
</dbReference>
<dbReference type="InterPro" id="IPR036837">
    <property type="entry name" value="Cation_efflux_CTD_sf"/>
</dbReference>
<evidence type="ECO:0000259" key="8">
    <source>
        <dbReference type="Pfam" id="PF01545"/>
    </source>
</evidence>
<dbReference type="PANTHER" id="PTHR43840">
    <property type="entry name" value="MITOCHONDRIAL METAL TRANSPORTER 1-RELATED"/>
    <property type="match status" value="1"/>
</dbReference>
<keyword evidence="6 7" id="KW-0472">Membrane</keyword>
<organism evidence="10 11">
    <name type="scientific">Methanogenium marinum</name>
    <dbReference type="NCBI Taxonomy" id="348610"/>
    <lineage>
        <taxon>Archaea</taxon>
        <taxon>Methanobacteriati</taxon>
        <taxon>Methanobacteriota</taxon>
        <taxon>Stenosarchaea group</taxon>
        <taxon>Methanomicrobia</taxon>
        <taxon>Methanomicrobiales</taxon>
        <taxon>Methanomicrobiaceae</taxon>
        <taxon>Methanogenium</taxon>
    </lineage>
</organism>
<comment type="subcellular location">
    <subcellularLocation>
        <location evidence="1">Membrane</location>
        <topology evidence="1">Multi-pass membrane protein</topology>
    </subcellularLocation>
</comment>
<evidence type="ECO:0000256" key="5">
    <source>
        <dbReference type="ARBA" id="ARBA00022989"/>
    </source>
</evidence>
<dbReference type="Gene3D" id="3.30.70.1350">
    <property type="entry name" value="Cation efflux protein, cytoplasmic domain"/>
    <property type="match status" value="1"/>
</dbReference>
<dbReference type="NCBIfam" id="TIGR01297">
    <property type="entry name" value="CDF"/>
    <property type="match status" value="1"/>
</dbReference>
<feature type="transmembrane region" description="Helical" evidence="7">
    <location>
        <begin position="110"/>
        <end position="131"/>
    </location>
</feature>
<feature type="transmembrane region" description="Helical" evidence="7">
    <location>
        <begin position="174"/>
        <end position="192"/>
    </location>
</feature>
<dbReference type="GO" id="GO:0015341">
    <property type="term" value="F:zinc efflux antiporter activity"/>
    <property type="evidence" value="ECO:0007669"/>
    <property type="project" value="TreeGrafter"/>
</dbReference>
<dbReference type="Gene3D" id="1.20.1510.10">
    <property type="entry name" value="Cation efflux protein transmembrane domain"/>
    <property type="match status" value="1"/>
</dbReference>
<keyword evidence="11" id="KW-1185">Reference proteome</keyword>
<dbReference type="EMBL" id="JAKELO010000002">
    <property type="protein sequence ID" value="MDE4908488.1"/>
    <property type="molecule type" value="Genomic_DNA"/>
</dbReference>
<sequence length="304" mass="32525">MDYRNVRKTLLITLVLNISVSVAKGVVGAWAGSVSMVADAVHSLFDSVSNIVGLIAVRISGMPPDFEHPYGHGKYETMGALFVGGLLFLTTGIVAWEALGRFFSGSVPQITLLTVEVMLATIFVNLGVTWYERRVGKKEGSSFLLADAKHTFSDVGVSVSVLVGFLFIRLGYPVADAVVGLIIAAVIGRMGVEVVRDATGVLTDLPPDVDYEAFSAIIMNTPGVVGYHEIRCRGKPGEIYCDLHVIVDAGITVREGHDIVDLVHDRLIDESAGIVDVIIHTDPDDGTCIPTNLPPHRRSGDGQG</sequence>
<dbReference type="PANTHER" id="PTHR43840:SF15">
    <property type="entry name" value="MITOCHONDRIAL METAL TRANSPORTER 1-RELATED"/>
    <property type="match status" value="1"/>
</dbReference>
<dbReference type="Proteomes" id="UP001143747">
    <property type="component" value="Unassembled WGS sequence"/>
</dbReference>
<dbReference type="Pfam" id="PF16916">
    <property type="entry name" value="ZT_dimer"/>
    <property type="match status" value="1"/>
</dbReference>
<comment type="caution">
    <text evidence="10">The sequence shown here is derived from an EMBL/GenBank/DDBJ whole genome shotgun (WGS) entry which is preliminary data.</text>
</comment>
<dbReference type="GO" id="GO:0005886">
    <property type="term" value="C:plasma membrane"/>
    <property type="evidence" value="ECO:0007669"/>
    <property type="project" value="TreeGrafter"/>
</dbReference>
<evidence type="ECO:0000256" key="4">
    <source>
        <dbReference type="ARBA" id="ARBA00022692"/>
    </source>
</evidence>
<comment type="similarity">
    <text evidence="2">Belongs to the cation diffusion facilitator (CDF) transporter (TC 2.A.4) family.</text>
</comment>
<dbReference type="InterPro" id="IPR027469">
    <property type="entry name" value="Cation_efflux_TMD_sf"/>
</dbReference>
<keyword evidence="3" id="KW-0813">Transport</keyword>
<evidence type="ECO:0000313" key="11">
    <source>
        <dbReference type="Proteomes" id="UP001143747"/>
    </source>
</evidence>
<feature type="domain" description="Cation efflux protein transmembrane" evidence="8">
    <location>
        <begin position="10"/>
        <end position="202"/>
    </location>
</feature>
<dbReference type="InterPro" id="IPR002524">
    <property type="entry name" value="Cation_efflux"/>
</dbReference>
<keyword evidence="4 7" id="KW-0812">Transmembrane</keyword>
<dbReference type="Pfam" id="PF01545">
    <property type="entry name" value="Cation_efflux"/>
    <property type="match status" value="1"/>
</dbReference>
<dbReference type="InterPro" id="IPR027470">
    <property type="entry name" value="Cation_efflux_CTD"/>
</dbReference>
<dbReference type="AlphaFoldDB" id="A0A9Q4PYD5"/>
<evidence type="ECO:0000256" key="1">
    <source>
        <dbReference type="ARBA" id="ARBA00004141"/>
    </source>
</evidence>
<dbReference type="FunFam" id="1.20.1510.10:FF:000006">
    <property type="entry name" value="Divalent cation efflux transporter"/>
    <property type="match status" value="1"/>
</dbReference>
<evidence type="ECO:0000256" key="2">
    <source>
        <dbReference type="ARBA" id="ARBA00008114"/>
    </source>
</evidence>
<keyword evidence="5 7" id="KW-1133">Transmembrane helix</keyword>
<gene>
    <name evidence="10" type="ORF">L0665_07700</name>
</gene>
<feature type="transmembrane region" description="Helical" evidence="7">
    <location>
        <begin position="78"/>
        <end position="98"/>
    </location>
</feature>
<evidence type="ECO:0000256" key="3">
    <source>
        <dbReference type="ARBA" id="ARBA00022448"/>
    </source>
</evidence>
<dbReference type="GO" id="GO:0015093">
    <property type="term" value="F:ferrous iron transmembrane transporter activity"/>
    <property type="evidence" value="ECO:0007669"/>
    <property type="project" value="TreeGrafter"/>
</dbReference>
<proteinExistence type="inferred from homology"/>
<dbReference type="InterPro" id="IPR050291">
    <property type="entry name" value="CDF_Transporter"/>
</dbReference>
<dbReference type="SUPFAM" id="SSF161111">
    <property type="entry name" value="Cation efflux protein transmembrane domain-like"/>
    <property type="match status" value="1"/>
</dbReference>
<feature type="domain" description="Cation efflux protein cytoplasmic" evidence="9">
    <location>
        <begin position="206"/>
        <end position="283"/>
    </location>
</feature>
<protein>
    <submittedName>
        <fullName evidence="10">Cation diffusion facilitator family transporter</fullName>
    </submittedName>
</protein>
<dbReference type="GO" id="GO:0006882">
    <property type="term" value="P:intracellular zinc ion homeostasis"/>
    <property type="evidence" value="ECO:0007669"/>
    <property type="project" value="TreeGrafter"/>
</dbReference>
<evidence type="ECO:0000313" key="10">
    <source>
        <dbReference type="EMBL" id="MDE4908488.1"/>
    </source>
</evidence>
<name>A0A9Q4PYD5_9EURY</name>
<dbReference type="SUPFAM" id="SSF160240">
    <property type="entry name" value="Cation efflux protein cytoplasmic domain-like"/>
    <property type="match status" value="1"/>
</dbReference>
<evidence type="ECO:0000259" key="9">
    <source>
        <dbReference type="Pfam" id="PF16916"/>
    </source>
</evidence>